<evidence type="ECO:0000259" key="6">
    <source>
        <dbReference type="Pfam" id="PF00078"/>
    </source>
</evidence>
<sequence length="379" mass="43734">MNLQPKYTQKPIGSIEALANLLNLSLQDLEKLIVSSNDDYIVANKIEKDDGSLRVTYKAKPKLRAVLDSIKSRIFDKVEHPDYITAGQIGKSYIDNAKVHINSRMLMSEDIRNFFPSISIKEVNRIFQHFFCFPPKVSNALSELSTKEGYLVQGSPLSGEIANLVFYRDEPELVKYCQVQGLRYTRYYDDIHISSDEKEFNELIPHLKSEIYRIFGKSGVKPHRSKKKSHFSSCSSRLSVHDVTVNSKKTNPSHKRISQVRKLLFTYEHMVDNNFNIEDIIKKYRSILGHINTLQQQGYSKAGKLKEQLSLITCRISESEAKKYARKYRKVKSKKELTQFSSKVYILKRISGRVAMVINSEKKSANDKIKKKLSRNRNI</sequence>
<dbReference type="InterPro" id="IPR000477">
    <property type="entry name" value="RT_dom"/>
</dbReference>
<reference evidence="7 8" key="1">
    <citation type="submission" date="2016-12" db="EMBL/GenBank/DDBJ databases">
        <authorList>
            <person name="Song W.-J."/>
            <person name="Kurnit D.M."/>
        </authorList>
    </citation>
    <scope>NUCLEOTIDE SEQUENCE [LARGE SCALE GENOMIC DNA]</scope>
    <source>
        <strain evidence="7 8">CECT 9026</strain>
    </source>
</reference>
<evidence type="ECO:0000256" key="3">
    <source>
        <dbReference type="ARBA" id="ARBA00022723"/>
    </source>
</evidence>
<dbReference type="CDD" id="cd03487">
    <property type="entry name" value="RT_Bac_retron_II"/>
    <property type="match status" value="1"/>
</dbReference>
<dbReference type="EMBL" id="FSSB01000004">
    <property type="protein sequence ID" value="SIO92743.1"/>
    <property type="molecule type" value="Genomic_DNA"/>
</dbReference>
<keyword evidence="2" id="KW-0548">Nucleotidyltransferase</keyword>
<gene>
    <name evidence="7" type="ORF">VSP9026_00361</name>
</gene>
<dbReference type="AlphaFoldDB" id="A0A1N6LZW7"/>
<proteinExistence type="predicted"/>
<keyword evidence="3" id="KW-0479">Metal-binding</keyword>
<protein>
    <submittedName>
        <fullName evidence="7">Reverse transcriptase (RNA-dependent DNA polymerase)</fullName>
    </submittedName>
</protein>
<dbReference type="Pfam" id="PF00078">
    <property type="entry name" value="RVT_1"/>
    <property type="match status" value="1"/>
</dbReference>
<evidence type="ECO:0000313" key="8">
    <source>
        <dbReference type="Proteomes" id="UP000184774"/>
    </source>
</evidence>
<name>A0A1N6LZW7_9VIBR</name>
<evidence type="ECO:0000256" key="5">
    <source>
        <dbReference type="ARBA" id="ARBA00022918"/>
    </source>
</evidence>
<feature type="domain" description="Reverse transcriptase" evidence="6">
    <location>
        <begin position="46"/>
        <end position="227"/>
    </location>
</feature>
<dbReference type="PRINTS" id="PR00866">
    <property type="entry name" value="RNADNAPOLMS"/>
</dbReference>
<dbReference type="GO" id="GO:0003723">
    <property type="term" value="F:RNA binding"/>
    <property type="evidence" value="ECO:0007669"/>
    <property type="project" value="InterPro"/>
</dbReference>
<organism evidence="7 8">
    <name type="scientific">Vibrio spartinae</name>
    <dbReference type="NCBI Taxonomy" id="1918945"/>
    <lineage>
        <taxon>Bacteria</taxon>
        <taxon>Pseudomonadati</taxon>
        <taxon>Pseudomonadota</taxon>
        <taxon>Gammaproteobacteria</taxon>
        <taxon>Vibrionales</taxon>
        <taxon>Vibrionaceae</taxon>
        <taxon>Vibrio</taxon>
    </lineage>
</organism>
<evidence type="ECO:0000313" key="7">
    <source>
        <dbReference type="EMBL" id="SIO92743.1"/>
    </source>
</evidence>
<dbReference type="GO" id="GO:0046872">
    <property type="term" value="F:metal ion binding"/>
    <property type="evidence" value="ECO:0007669"/>
    <property type="project" value="UniProtKB-KW"/>
</dbReference>
<dbReference type="OrthoDB" id="7055795at2"/>
<evidence type="ECO:0000256" key="2">
    <source>
        <dbReference type="ARBA" id="ARBA00022695"/>
    </source>
</evidence>
<dbReference type="RefSeq" id="WP_074371375.1">
    <property type="nucleotide sequence ID" value="NZ_AP024907.1"/>
</dbReference>
<accession>A0A1N6LZW7</accession>
<keyword evidence="1" id="KW-0808">Transferase</keyword>
<evidence type="ECO:0000256" key="4">
    <source>
        <dbReference type="ARBA" id="ARBA00022842"/>
    </source>
</evidence>
<keyword evidence="5 7" id="KW-0695">RNA-directed DNA polymerase</keyword>
<dbReference type="GO" id="GO:0003964">
    <property type="term" value="F:RNA-directed DNA polymerase activity"/>
    <property type="evidence" value="ECO:0007669"/>
    <property type="project" value="UniProtKB-KW"/>
</dbReference>
<dbReference type="InterPro" id="IPR000123">
    <property type="entry name" value="Reverse_transcriptase_msDNA"/>
</dbReference>
<dbReference type="Proteomes" id="UP000184774">
    <property type="component" value="Unassembled WGS sequence"/>
</dbReference>
<keyword evidence="4" id="KW-0460">Magnesium</keyword>
<evidence type="ECO:0000256" key="1">
    <source>
        <dbReference type="ARBA" id="ARBA00022679"/>
    </source>
</evidence>